<feature type="domain" description="Reverse transcriptase" evidence="10">
    <location>
        <begin position="56"/>
        <end position="266"/>
    </location>
</feature>
<dbReference type="InterPro" id="IPR043502">
    <property type="entry name" value="DNA/RNA_pol_sf"/>
</dbReference>
<evidence type="ECO:0000256" key="6">
    <source>
        <dbReference type="ARBA" id="ARBA00022918"/>
    </source>
</evidence>
<keyword evidence="6 11" id="KW-0695">RNA-directed DNA polymerase</keyword>
<dbReference type="OrthoDB" id="9780724at2"/>
<dbReference type="GO" id="GO:0003964">
    <property type="term" value="F:RNA-directed DNA polymerase activity"/>
    <property type="evidence" value="ECO:0007669"/>
    <property type="project" value="UniProtKB-KW"/>
</dbReference>
<dbReference type="Proteomes" id="UP000199421">
    <property type="component" value="Unassembled WGS sequence"/>
</dbReference>
<evidence type="ECO:0000256" key="5">
    <source>
        <dbReference type="ARBA" id="ARBA00022842"/>
    </source>
</evidence>
<dbReference type="GO" id="GO:0051607">
    <property type="term" value="P:defense response to virus"/>
    <property type="evidence" value="ECO:0007669"/>
    <property type="project" value="UniProtKB-KW"/>
</dbReference>
<dbReference type="GO" id="GO:0003723">
    <property type="term" value="F:RNA binding"/>
    <property type="evidence" value="ECO:0007669"/>
    <property type="project" value="InterPro"/>
</dbReference>
<protein>
    <recommendedName>
        <fullName evidence="1">RNA-directed DNA polymerase</fullName>
        <ecNumber evidence="1">2.7.7.49</ecNumber>
    </recommendedName>
</protein>
<dbReference type="Pfam" id="PF00078">
    <property type="entry name" value="RVT_1"/>
    <property type="match status" value="1"/>
</dbReference>
<evidence type="ECO:0000256" key="9">
    <source>
        <dbReference type="ARBA" id="ARBA00048173"/>
    </source>
</evidence>
<dbReference type="InterPro" id="IPR000123">
    <property type="entry name" value="Reverse_transcriptase_msDNA"/>
</dbReference>
<keyword evidence="12" id="KW-1185">Reference proteome</keyword>
<dbReference type="InterPro" id="IPR000477">
    <property type="entry name" value="RT_dom"/>
</dbReference>
<dbReference type="PANTHER" id="PTHR34047">
    <property type="entry name" value="NUCLEAR INTRON MATURASE 1, MITOCHONDRIAL-RELATED"/>
    <property type="match status" value="1"/>
</dbReference>
<dbReference type="InterPro" id="IPR051083">
    <property type="entry name" value="GrpII_Intron_Splice-Mob/Def"/>
</dbReference>
<proteinExistence type="inferred from homology"/>
<gene>
    <name evidence="11" type="ORF">SAMN05661044_01076</name>
</gene>
<evidence type="ECO:0000256" key="7">
    <source>
        <dbReference type="ARBA" id="ARBA00023118"/>
    </source>
</evidence>
<evidence type="ECO:0000256" key="4">
    <source>
        <dbReference type="ARBA" id="ARBA00022723"/>
    </source>
</evidence>
<comment type="catalytic activity">
    <reaction evidence="9">
        <text>DNA(n) + a 2'-deoxyribonucleoside 5'-triphosphate = DNA(n+1) + diphosphate</text>
        <dbReference type="Rhea" id="RHEA:22508"/>
        <dbReference type="Rhea" id="RHEA-COMP:17339"/>
        <dbReference type="Rhea" id="RHEA-COMP:17340"/>
        <dbReference type="ChEBI" id="CHEBI:33019"/>
        <dbReference type="ChEBI" id="CHEBI:61560"/>
        <dbReference type="ChEBI" id="CHEBI:173112"/>
        <dbReference type="EC" id="2.7.7.49"/>
    </reaction>
</comment>
<dbReference type="STRING" id="407022.SAMN05661044_01076"/>
<dbReference type="PRINTS" id="PR00866">
    <property type="entry name" value="RNADNAPOLMS"/>
</dbReference>
<evidence type="ECO:0000256" key="8">
    <source>
        <dbReference type="ARBA" id="ARBA00034120"/>
    </source>
</evidence>
<evidence type="ECO:0000256" key="2">
    <source>
        <dbReference type="ARBA" id="ARBA00022679"/>
    </source>
</evidence>
<name>A0A1H7JP65_OLID1</name>
<organism evidence="11 12">
    <name type="scientific">Olivibacter domesticus</name>
    <name type="common">Pseudosphingobacterium domesticum</name>
    <dbReference type="NCBI Taxonomy" id="407022"/>
    <lineage>
        <taxon>Bacteria</taxon>
        <taxon>Pseudomonadati</taxon>
        <taxon>Bacteroidota</taxon>
        <taxon>Sphingobacteriia</taxon>
        <taxon>Sphingobacteriales</taxon>
        <taxon>Sphingobacteriaceae</taxon>
        <taxon>Olivibacter</taxon>
    </lineage>
</organism>
<evidence type="ECO:0000313" key="11">
    <source>
        <dbReference type="EMBL" id="SEK76106.1"/>
    </source>
</evidence>
<accession>A0A1H7JP65</accession>
<dbReference type="AlphaFoldDB" id="A0A1H7JP65"/>
<keyword evidence="2" id="KW-0808">Transferase</keyword>
<keyword evidence="3" id="KW-0548">Nucleotidyltransferase</keyword>
<dbReference type="RefSeq" id="WP_093319642.1">
    <property type="nucleotide sequence ID" value="NZ_FOAF01000001.1"/>
</dbReference>
<dbReference type="CDD" id="cd03487">
    <property type="entry name" value="RT_Bac_retron_II"/>
    <property type="match status" value="1"/>
</dbReference>
<evidence type="ECO:0000259" key="10">
    <source>
        <dbReference type="PROSITE" id="PS50878"/>
    </source>
</evidence>
<keyword evidence="4" id="KW-0479">Metal-binding</keyword>
<dbReference type="EMBL" id="FOAF01000001">
    <property type="protein sequence ID" value="SEK76106.1"/>
    <property type="molecule type" value="Genomic_DNA"/>
</dbReference>
<keyword evidence="7" id="KW-0051">Antiviral defense</keyword>
<evidence type="ECO:0000313" key="12">
    <source>
        <dbReference type="Proteomes" id="UP000199421"/>
    </source>
</evidence>
<keyword evidence="5" id="KW-0460">Magnesium</keyword>
<comment type="similarity">
    <text evidence="8">Belongs to the bacterial reverse transcriptase family.</text>
</comment>
<dbReference type="EC" id="2.7.7.49" evidence="1"/>
<evidence type="ECO:0000256" key="1">
    <source>
        <dbReference type="ARBA" id="ARBA00012493"/>
    </source>
</evidence>
<reference evidence="12" key="1">
    <citation type="submission" date="2016-10" db="EMBL/GenBank/DDBJ databases">
        <authorList>
            <person name="Varghese N."/>
            <person name="Submissions S."/>
        </authorList>
    </citation>
    <scope>NUCLEOTIDE SEQUENCE [LARGE SCALE GENOMIC DNA]</scope>
    <source>
        <strain evidence="12">DSM 18733</strain>
    </source>
</reference>
<dbReference type="SUPFAM" id="SSF56672">
    <property type="entry name" value="DNA/RNA polymerases"/>
    <property type="match status" value="1"/>
</dbReference>
<dbReference type="PROSITE" id="PS50878">
    <property type="entry name" value="RT_POL"/>
    <property type="match status" value="1"/>
</dbReference>
<evidence type="ECO:0000256" key="3">
    <source>
        <dbReference type="ARBA" id="ARBA00022695"/>
    </source>
</evidence>
<dbReference type="GO" id="GO:0046872">
    <property type="term" value="F:metal ion binding"/>
    <property type="evidence" value="ECO:0007669"/>
    <property type="project" value="UniProtKB-KW"/>
</dbReference>
<sequence>MNFAQYEKKFRLKALKSGFSEDNIVACLNYAKPILEKGLPVIYNTANLAALVGYRTTYLKRAAKFTKFYYRSFTIKKSNGKLRTLMEPLPSLKEIQTWILENMLSEIPVSKFAKAYVKHRSLKENVKHHNNKEGVLTCDIATFYDSVRFKDIEKIFNELGYSEVMSNLLAKLTTFNGSLPQGAPTSPYLSNLVLREFDQKISDYCINNNIRYTRYADDLTFSGEVKSLKLKNLVEAELNKLGLELNPDKTKLRKFSQRQMVTGIVVNEKTQIPKFERNFIRNEVHFLTRFGLKDHLRKTKNKRENYLLHLLGKINFALHINPADKKMESYRSQVQKIIQTDAG</sequence>
<dbReference type="PANTHER" id="PTHR34047:SF7">
    <property type="entry name" value="RNA-DIRECTED DNA POLYMERASE"/>
    <property type="match status" value="1"/>
</dbReference>